<accession>A0AAD5BC72</accession>
<keyword evidence="6 16" id="KW-0963">Cytoplasm</keyword>
<evidence type="ECO:0000256" key="5">
    <source>
        <dbReference type="ARBA" id="ARBA00022448"/>
    </source>
</evidence>
<dbReference type="GO" id="GO:0006886">
    <property type="term" value="P:intracellular protein transport"/>
    <property type="evidence" value="ECO:0007669"/>
    <property type="project" value="InterPro"/>
</dbReference>
<dbReference type="GeneID" id="76152208"/>
<dbReference type="InterPro" id="IPR006895">
    <property type="entry name" value="Znf_Sec23_Sec24"/>
</dbReference>
<keyword evidence="9 16" id="KW-0862">Zinc</keyword>
<keyword evidence="11 16" id="KW-0653">Protein transport</keyword>
<feature type="domain" description="Zinc finger Sec23/Sec24-type" evidence="18">
    <location>
        <begin position="55"/>
        <end position="88"/>
    </location>
</feature>
<sequence length="821" mass="91328">MDFETREDIDGVRLSWSSVPKSKLQHQRNVIPLGALYTPLNDKSDIPVLDRTSLITCRSCRSILNPYATVNKGTWSCQFCNVANQLPQLVAEDGITPLLPPALDGNLTTVEYETGRQSSLPPVFFYVVDTCFEGDDVEAEFAKLKESLVLSLSLLPENALVGFVSFGKHVKIHDLTSNGDVSYTFNGNKTYNLEQIQQGLGLSGSGISNAGLLHASGAHGGNNGNNYEHLIGHAARRFLQPLSLAEYELTNIIENLVPNSFPHGEYSDRPSRATGAAINVSTLLLKSILGDNHLTGGHLMVFVAGVCTMGPGKIVDTALKIPMRSHHDILKEQSSLIKAPTTSSKARSDTSLYKEAKTFYSKIAKSLVTLGLSCDLFIGSYDQVGLFEMDEVCTKTGGVIVMTDSVSTAIFKQSFARFFKKQEINNEWLDMGFNSTLEVKVCQDLKIEGLIGNASALPFNKTVSANERMISEREVGEGKSNSWKLCSVDPRSTYAVYFEKLDNLHTNNAATFIQFLFHYQHPSGEMRLRVTTVPINIILDSDSAQLEAGFDQEAALVLVARDAVKKLQTDLHKKFISGTALSKQLDQVLIDFCTRFAVYQIGAMDSFRLSTTYSLFPQFMFHLRRSPFINVFNSSPDETSFVRHVFMHEDLANSLLMIQPTLLSYDINTWGSAAIDEETGEEIANEPEPVLLDSASLGKTKILLLDTFFQILIHHGSQIAQWRKAGFHEQEEYAYFKEFLEAPKREAMSLLVDRFPLPRFIDCDEGGSQARFLMAKLNPSTSYATNVNHFYGWGDRSDVFTDDVNLQSFMDHIQRVVTSKK</sequence>
<evidence type="ECO:0000256" key="8">
    <source>
        <dbReference type="ARBA" id="ARBA00022824"/>
    </source>
</evidence>
<evidence type="ECO:0000256" key="1">
    <source>
        <dbReference type="ARBA" id="ARBA00004299"/>
    </source>
</evidence>
<dbReference type="InterPro" id="IPR012990">
    <property type="entry name" value="Beta-sandwich_Sec23_24"/>
</dbReference>
<evidence type="ECO:0000256" key="15">
    <source>
        <dbReference type="ARBA" id="ARBA00025471"/>
    </source>
</evidence>
<keyword evidence="8 16" id="KW-0256">Endoplasmic reticulum</keyword>
<comment type="subcellular location">
    <subcellularLocation>
        <location evidence="16">Cytoplasm</location>
    </subcellularLocation>
    <subcellularLocation>
        <location evidence="1 16">Cytoplasmic vesicle</location>
        <location evidence="1 16">COPII-coated vesicle membrane</location>
        <topology evidence="1 16">Peripheral membrane protein</topology>
        <orientation evidence="1 16">Cytoplasmic side</orientation>
    </subcellularLocation>
    <subcellularLocation>
        <location evidence="2 16">Endoplasmic reticulum membrane</location>
        <topology evidence="2 16">Peripheral membrane protein</topology>
        <orientation evidence="2 16">Cytoplasmic side</orientation>
    </subcellularLocation>
    <subcellularLocation>
        <location evidence="16">Golgi apparatus membrane</location>
        <topology evidence="16">Peripheral membrane protein</topology>
        <orientation evidence="16">Cytoplasmic side</orientation>
    </subcellularLocation>
</comment>
<name>A0AAD5BC72_9ASCO</name>
<evidence type="ECO:0000256" key="4">
    <source>
        <dbReference type="ARBA" id="ARBA00021212"/>
    </source>
</evidence>
<dbReference type="SUPFAM" id="SSF81995">
    <property type="entry name" value="beta-sandwich domain of Sec23/24"/>
    <property type="match status" value="1"/>
</dbReference>
<dbReference type="InterPro" id="IPR037364">
    <property type="entry name" value="Sec23"/>
</dbReference>
<dbReference type="SUPFAM" id="SSF53300">
    <property type="entry name" value="vWA-like"/>
    <property type="match status" value="1"/>
</dbReference>
<keyword evidence="10 16" id="KW-0931">ER-Golgi transport</keyword>
<comment type="caution">
    <text evidence="22">The sequence shown here is derived from an EMBL/GenBank/DDBJ whole genome shotgun (WGS) entry which is preliminary data.</text>
</comment>
<dbReference type="GO" id="GO:0005789">
    <property type="term" value="C:endoplasmic reticulum membrane"/>
    <property type="evidence" value="ECO:0007669"/>
    <property type="project" value="UniProtKB-SubCell"/>
</dbReference>
<dbReference type="InterPro" id="IPR036180">
    <property type="entry name" value="Gelsolin-like_dom_sf"/>
</dbReference>
<evidence type="ECO:0000256" key="13">
    <source>
        <dbReference type="ARBA" id="ARBA00023136"/>
    </source>
</evidence>
<protein>
    <recommendedName>
        <fullName evidence="4 16">Protein transport protein SEC23</fullName>
    </recommendedName>
</protein>
<dbReference type="SUPFAM" id="SSF82919">
    <property type="entry name" value="Zn-finger domain of Sec23/24"/>
    <property type="match status" value="1"/>
</dbReference>
<dbReference type="Pfam" id="PF04815">
    <property type="entry name" value="Sec23_helical"/>
    <property type="match status" value="1"/>
</dbReference>
<evidence type="ECO:0000259" key="19">
    <source>
        <dbReference type="Pfam" id="PF04811"/>
    </source>
</evidence>
<evidence type="ECO:0000259" key="21">
    <source>
        <dbReference type="Pfam" id="PF08033"/>
    </source>
</evidence>
<dbReference type="AlphaFoldDB" id="A0AAD5BC72"/>
<dbReference type="InterPro" id="IPR036174">
    <property type="entry name" value="Znf_Sec23_Sec24_sf"/>
</dbReference>
<dbReference type="GO" id="GO:0008270">
    <property type="term" value="F:zinc ion binding"/>
    <property type="evidence" value="ECO:0007669"/>
    <property type="project" value="InterPro"/>
</dbReference>
<evidence type="ECO:0000259" key="20">
    <source>
        <dbReference type="Pfam" id="PF04815"/>
    </source>
</evidence>
<dbReference type="Gene3D" id="2.60.40.1670">
    <property type="entry name" value="beta-sandwich domain of Sec23/24"/>
    <property type="match status" value="1"/>
</dbReference>
<dbReference type="PANTHER" id="PTHR11141">
    <property type="entry name" value="PROTEIN TRANSPORT PROTEIN SEC23"/>
    <property type="match status" value="1"/>
</dbReference>
<proteinExistence type="inferred from homology"/>
<keyword evidence="7 16" id="KW-0479">Metal-binding</keyword>
<dbReference type="Pfam" id="PF08033">
    <property type="entry name" value="Sec23_BS"/>
    <property type="match status" value="1"/>
</dbReference>
<feature type="domain" description="Sec23/Sec24 beta-sandwich" evidence="21">
    <location>
        <begin position="432"/>
        <end position="537"/>
    </location>
</feature>
<dbReference type="Gene3D" id="3.40.20.10">
    <property type="entry name" value="Severin"/>
    <property type="match status" value="1"/>
</dbReference>
<feature type="domain" description="Sec23/Sec24 helical" evidence="20">
    <location>
        <begin position="551"/>
        <end position="655"/>
    </location>
</feature>
<dbReference type="Pfam" id="PF04811">
    <property type="entry name" value="Sec23_trunk"/>
    <property type="match status" value="1"/>
</dbReference>
<organism evidence="22 23">
    <name type="scientific">Candida theae</name>
    <dbReference type="NCBI Taxonomy" id="1198502"/>
    <lineage>
        <taxon>Eukaryota</taxon>
        <taxon>Fungi</taxon>
        <taxon>Dikarya</taxon>
        <taxon>Ascomycota</taxon>
        <taxon>Saccharomycotina</taxon>
        <taxon>Pichiomycetes</taxon>
        <taxon>Debaryomycetaceae</taxon>
        <taxon>Candida/Lodderomyces clade</taxon>
        <taxon>Candida</taxon>
    </lineage>
</organism>
<evidence type="ECO:0000259" key="17">
    <source>
        <dbReference type="Pfam" id="PF00626"/>
    </source>
</evidence>
<dbReference type="Gene3D" id="3.40.50.410">
    <property type="entry name" value="von Willebrand factor, type A domain"/>
    <property type="match status" value="1"/>
</dbReference>
<evidence type="ECO:0000256" key="9">
    <source>
        <dbReference type="ARBA" id="ARBA00022833"/>
    </source>
</evidence>
<evidence type="ECO:0000256" key="16">
    <source>
        <dbReference type="RuleBase" id="RU365030"/>
    </source>
</evidence>
<dbReference type="GO" id="GO:0000139">
    <property type="term" value="C:Golgi membrane"/>
    <property type="evidence" value="ECO:0007669"/>
    <property type="project" value="UniProtKB-SubCell"/>
</dbReference>
<feature type="domain" description="Sec23/Sec24 trunk" evidence="19">
    <location>
        <begin position="121"/>
        <end position="418"/>
    </location>
</feature>
<dbReference type="RefSeq" id="XP_051607361.1">
    <property type="nucleotide sequence ID" value="XM_051753644.1"/>
</dbReference>
<dbReference type="Gene3D" id="2.30.30.380">
    <property type="entry name" value="Zn-finger domain of Sec23/24"/>
    <property type="match status" value="1"/>
</dbReference>
<evidence type="ECO:0000256" key="12">
    <source>
        <dbReference type="ARBA" id="ARBA00023034"/>
    </source>
</evidence>
<keyword evidence="14 16" id="KW-0968">Cytoplasmic vesicle</keyword>
<keyword evidence="5 16" id="KW-0813">Transport</keyword>
<evidence type="ECO:0000256" key="3">
    <source>
        <dbReference type="ARBA" id="ARBA00009210"/>
    </source>
</evidence>
<dbReference type="GO" id="GO:0030127">
    <property type="term" value="C:COPII vesicle coat"/>
    <property type="evidence" value="ECO:0007669"/>
    <property type="project" value="InterPro"/>
</dbReference>
<dbReference type="InterPro" id="IPR029006">
    <property type="entry name" value="ADF-H/Gelsolin-like_dom_sf"/>
</dbReference>
<dbReference type="GO" id="GO:0090110">
    <property type="term" value="P:COPII-coated vesicle cargo loading"/>
    <property type="evidence" value="ECO:0007669"/>
    <property type="project" value="TreeGrafter"/>
</dbReference>
<dbReference type="InterPro" id="IPR036465">
    <property type="entry name" value="vWFA_dom_sf"/>
</dbReference>
<comment type="similarity">
    <text evidence="3 16">Belongs to the SEC23/SEC24 family. SEC23 subfamily.</text>
</comment>
<gene>
    <name evidence="22" type="ORF">KGF57_004164</name>
</gene>
<evidence type="ECO:0000313" key="23">
    <source>
        <dbReference type="Proteomes" id="UP001204833"/>
    </source>
</evidence>
<dbReference type="SUPFAM" id="SSF81811">
    <property type="entry name" value="Helical domain of Sec23/24"/>
    <property type="match status" value="1"/>
</dbReference>
<dbReference type="Gene3D" id="1.20.120.730">
    <property type="entry name" value="Sec23/Sec24 helical domain"/>
    <property type="match status" value="1"/>
</dbReference>
<dbReference type="InterPro" id="IPR006896">
    <property type="entry name" value="Sec23/24_trunk_dom"/>
</dbReference>
<dbReference type="GO" id="GO:0005096">
    <property type="term" value="F:GTPase activator activity"/>
    <property type="evidence" value="ECO:0007669"/>
    <property type="project" value="TreeGrafter"/>
</dbReference>
<evidence type="ECO:0000256" key="11">
    <source>
        <dbReference type="ARBA" id="ARBA00022927"/>
    </source>
</evidence>
<keyword evidence="13 16" id="KW-0472">Membrane</keyword>
<comment type="function">
    <text evidence="15 16">Component of the coat protein complex II (COPII) which promotes the formation of transport vesicles from the endoplasmic reticulum (ER). The coat has two main functions, the physical deformation of the endoplasmic reticulum membrane into vesicles and the selection of cargo molecules.</text>
</comment>
<dbReference type="Pfam" id="PF00626">
    <property type="entry name" value="Gelsolin"/>
    <property type="match status" value="1"/>
</dbReference>
<dbReference type="FunFam" id="3.40.20.10:FF:000041">
    <property type="entry name" value="Protein transport protein SEC23"/>
    <property type="match status" value="1"/>
</dbReference>
<reference evidence="22 23" key="1">
    <citation type="journal article" date="2022" name="DNA Res.">
        <title>Genome analysis of five recently described species of the CUG-Ser clade uncovers Candida theae as a new hybrid lineage with pathogenic potential in the Candida parapsilosis species complex.</title>
        <authorList>
            <person name="Mixao V."/>
            <person name="Del Olmo V."/>
            <person name="Hegedusova E."/>
            <person name="Saus E."/>
            <person name="Pryszcz L."/>
            <person name="Cillingova A."/>
            <person name="Nosek J."/>
            <person name="Gabaldon T."/>
        </authorList>
    </citation>
    <scope>NUCLEOTIDE SEQUENCE [LARGE SCALE GENOMIC DNA]</scope>
    <source>
        <strain evidence="22 23">CBS 12239</strain>
    </source>
</reference>
<dbReference type="InterPro" id="IPR006900">
    <property type="entry name" value="Sec23/24_helical_dom"/>
</dbReference>
<evidence type="ECO:0000259" key="18">
    <source>
        <dbReference type="Pfam" id="PF04810"/>
    </source>
</evidence>
<keyword evidence="23" id="KW-1185">Reference proteome</keyword>
<feature type="domain" description="Gelsolin-like" evidence="17">
    <location>
        <begin position="685"/>
        <end position="773"/>
    </location>
</feature>
<dbReference type="Proteomes" id="UP001204833">
    <property type="component" value="Unassembled WGS sequence"/>
</dbReference>
<evidence type="ECO:0000256" key="6">
    <source>
        <dbReference type="ARBA" id="ARBA00022490"/>
    </source>
</evidence>
<dbReference type="SUPFAM" id="SSF82754">
    <property type="entry name" value="C-terminal, gelsolin-like domain of Sec23/24"/>
    <property type="match status" value="1"/>
</dbReference>
<dbReference type="InterPro" id="IPR036175">
    <property type="entry name" value="Sec23/24_helical_dom_sf"/>
</dbReference>
<dbReference type="InterPro" id="IPR007123">
    <property type="entry name" value="Gelsolin-like_dom"/>
</dbReference>
<dbReference type="PANTHER" id="PTHR11141:SF0">
    <property type="entry name" value="PROTEIN TRANSPORT PROTEIN SEC23"/>
    <property type="match status" value="1"/>
</dbReference>
<dbReference type="Pfam" id="PF04810">
    <property type="entry name" value="zf-Sec23_Sec24"/>
    <property type="match status" value="1"/>
</dbReference>
<evidence type="ECO:0000256" key="2">
    <source>
        <dbReference type="ARBA" id="ARBA00004397"/>
    </source>
</evidence>
<evidence type="ECO:0000256" key="14">
    <source>
        <dbReference type="ARBA" id="ARBA00023329"/>
    </source>
</evidence>
<evidence type="ECO:0000256" key="10">
    <source>
        <dbReference type="ARBA" id="ARBA00022892"/>
    </source>
</evidence>
<dbReference type="GO" id="GO:0070971">
    <property type="term" value="C:endoplasmic reticulum exit site"/>
    <property type="evidence" value="ECO:0007669"/>
    <property type="project" value="TreeGrafter"/>
</dbReference>
<evidence type="ECO:0000313" key="22">
    <source>
        <dbReference type="EMBL" id="KAI5952159.1"/>
    </source>
</evidence>
<keyword evidence="12 16" id="KW-0333">Golgi apparatus</keyword>
<evidence type="ECO:0000256" key="7">
    <source>
        <dbReference type="ARBA" id="ARBA00022723"/>
    </source>
</evidence>
<dbReference type="EMBL" id="JAIHNG010000148">
    <property type="protein sequence ID" value="KAI5952159.1"/>
    <property type="molecule type" value="Genomic_DNA"/>
</dbReference>